<keyword evidence="3 6" id="KW-0812">Transmembrane</keyword>
<accession>A0A1G6T9P3</accession>
<evidence type="ECO:0000256" key="4">
    <source>
        <dbReference type="ARBA" id="ARBA00022989"/>
    </source>
</evidence>
<gene>
    <name evidence="8" type="ORF">SAMN05216337_100985</name>
</gene>
<dbReference type="Proteomes" id="UP000199245">
    <property type="component" value="Unassembled WGS sequence"/>
</dbReference>
<evidence type="ECO:0000313" key="8">
    <source>
        <dbReference type="EMBL" id="SDD25852.1"/>
    </source>
</evidence>
<keyword evidence="2" id="KW-1003">Cell membrane</keyword>
<dbReference type="GO" id="GO:0005886">
    <property type="term" value="C:plasma membrane"/>
    <property type="evidence" value="ECO:0007669"/>
    <property type="project" value="UniProtKB-SubCell"/>
</dbReference>
<dbReference type="InterPro" id="IPR051311">
    <property type="entry name" value="DedA_domain"/>
</dbReference>
<comment type="subcellular location">
    <subcellularLocation>
        <location evidence="1">Cell membrane</location>
        <topology evidence="1">Multi-pass membrane protein</topology>
    </subcellularLocation>
</comment>
<dbReference type="Pfam" id="PF09335">
    <property type="entry name" value="VTT_dom"/>
    <property type="match status" value="1"/>
</dbReference>
<dbReference type="PANTHER" id="PTHR42709">
    <property type="entry name" value="ALKALINE PHOSPHATASE LIKE PROTEIN"/>
    <property type="match status" value="1"/>
</dbReference>
<evidence type="ECO:0000256" key="2">
    <source>
        <dbReference type="ARBA" id="ARBA00022475"/>
    </source>
</evidence>
<dbReference type="AlphaFoldDB" id="A0A1G6T9P3"/>
<keyword evidence="5 6" id="KW-0472">Membrane</keyword>
<evidence type="ECO:0000256" key="5">
    <source>
        <dbReference type="ARBA" id="ARBA00023136"/>
    </source>
</evidence>
<dbReference type="InterPro" id="IPR032816">
    <property type="entry name" value="VTT_dom"/>
</dbReference>
<dbReference type="RefSeq" id="WP_176936869.1">
    <property type="nucleotide sequence ID" value="NZ_FMZW01000009.1"/>
</dbReference>
<organism evidence="8 9">
    <name type="scientific">Bradyrhizobium brasilense</name>
    <dbReference type="NCBI Taxonomy" id="1419277"/>
    <lineage>
        <taxon>Bacteria</taxon>
        <taxon>Pseudomonadati</taxon>
        <taxon>Pseudomonadota</taxon>
        <taxon>Alphaproteobacteria</taxon>
        <taxon>Hyphomicrobiales</taxon>
        <taxon>Nitrobacteraceae</taxon>
        <taxon>Bradyrhizobium</taxon>
    </lineage>
</organism>
<feature type="transmembrane region" description="Helical" evidence="6">
    <location>
        <begin position="76"/>
        <end position="101"/>
    </location>
</feature>
<evidence type="ECO:0000256" key="6">
    <source>
        <dbReference type="SAM" id="Phobius"/>
    </source>
</evidence>
<evidence type="ECO:0000256" key="3">
    <source>
        <dbReference type="ARBA" id="ARBA00022692"/>
    </source>
</evidence>
<evidence type="ECO:0000256" key="1">
    <source>
        <dbReference type="ARBA" id="ARBA00004651"/>
    </source>
</evidence>
<keyword evidence="4 6" id="KW-1133">Transmembrane helix</keyword>
<dbReference type="EMBL" id="FMZW01000009">
    <property type="protein sequence ID" value="SDD25852.1"/>
    <property type="molecule type" value="Genomic_DNA"/>
</dbReference>
<evidence type="ECO:0000313" key="9">
    <source>
        <dbReference type="Proteomes" id="UP000199245"/>
    </source>
</evidence>
<dbReference type="PANTHER" id="PTHR42709:SF6">
    <property type="entry name" value="UNDECAPRENYL PHOSPHATE TRANSPORTER A"/>
    <property type="match status" value="1"/>
</dbReference>
<name>A0A1G6T9P3_9BRAD</name>
<proteinExistence type="predicted"/>
<feature type="domain" description="VTT" evidence="7">
    <location>
        <begin position="1"/>
        <end position="99"/>
    </location>
</feature>
<sequence length="103" mass="11264">MLGAIGWYALGRIIGRERTEPFVEGFGRYILLRPTFYRRLMAAYDGRPFPVTALGQAIPTARICLPLPAGVIGLSFVPFVLATTLGALIWNAPLVTLGYLLRG</sequence>
<reference evidence="8 9" key="1">
    <citation type="submission" date="2016-10" db="EMBL/GenBank/DDBJ databases">
        <authorList>
            <person name="de Groot N.N."/>
        </authorList>
    </citation>
    <scope>NUCLEOTIDE SEQUENCE [LARGE SCALE GENOMIC DNA]</scope>
    <source>
        <strain evidence="8 9">R5</strain>
    </source>
</reference>
<evidence type="ECO:0000259" key="7">
    <source>
        <dbReference type="Pfam" id="PF09335"/>
    </source>
</evidence>
<protein>
    <submittedName>
        <fullName evidence="8">Alkaline phosphatase</fullName>
    </submittedName>
</protein>